<dbReference type="PANTHER" id="PTHR10736:SF11">
    <property type="entry name" value="BESTROPHIN 2"/>
    <property type="match status" value="1"/>
</dbReference>
<feature type="transmembrane region" description="Helical" evidence="6">
    <location>
        <begin position="113"/>
        <end position="130"/>
    </location>
</feature>
<evidence type="ECO:0000256" key="3">
    <source>
        <dbReference type="ARBA" id="ARBA00022989"/>
    </source>
</evidence>
<dbReference type="InterPro" id="IPR000615">
    <property type="entry name" value="Bestrophin"/>
</dbReference>
<keyword evidence="2 6" id="KW-0812">Transmembrane</keyword>
<keyword evidence="8" id="KW-1185">Reference proteome</keyword>
<keyword evidence="6" id="KW-0869">Chloride channel</keyword>
<dbReference type="GO" id="GO:0005254">
    <property type="term" value="F:chloride channel activity"/>
    <property type="evidence" value="ECO:0007669"/>
    <property type="project" value="UniProtKB-KW"/>
</dbReference>
<keyword evidence="4 6" id="KW-0472">Membrane</keyword>
<comment type="subcellular location">
    <subcellularLocation>
        <location evidence="6">Cell membrane</location>
        <topology evidence="6">Multi-pass membrane protein</topology>
    </subcellularLocation>
    <subcellularLocation>
        <location evidence="1">Membrane</location>
    </subcellularLocation>
</comment>
<comment type="similarity">
    <text evidence="5 6">Belongs to the anion channel-forming bestrophin (TC 1.A.46) family. Calcium-sensitive chloride channel subfamily.</text>
</comment>
<dbReference type="OMA" id="MKCCCPS"/>
<name>E2AWN2_CAMFO</name>
<feature type="non-terminal residue" evidence="7">
    <location>
        <position position="1"/>
    </location>
</feature>
<evidence type="ECO:0000256" key="4">
    <source>
        <dbReference type="ARBA" id="ARBA00023136"/>
    </source>
</evidence>
<evidence type="ECO:0000256" key="6">
    <source>
        <dbReference type="RuleBase" id="RU363126"/>
    </source>
</evidence>
<feature type="transmembrane region" description="Helical" evidence="6">
    <location>
        <begin position="60"/>
        <end position="79"/>
    </location>
</feature>
<dbReference type="OrthoDB" id="201595at2759"/>
<dbReference type="InParanoid" id="E2AWN2"/>
<sequence length="204" mass="24095">NFLVFFCRWRGSVYKLIWRELLAYLFFYYLINFTYRYVLNDQQRVIFEKIRYYFGNSSESIPMSFVLGFYVSLVVKRWWEQYKLLPWPDNLALFISAAIPGNDERGRLMRRNIVRYAVLAYVITLQRISLRVKRRFPTLQHMVDLFLPLMNATDEDNNVAPALSKGRFLLCAEAHGFLITLHVAVPLVGVCRQTKPFTTSSINI</sequence>
<keyword evidence="6" id="KW-0406">Ion transport</keyword>
<dbReference type="AlphaFoldDB" id="E2AWN2"/>
<dbReference type="EMBL" id="GL443346">
    <property type="protein sequence ID" value="EFN62196.1"/>
    <property type="molecule type" value="Genomic_DNA"/>
</dbReference>
<dbReference type="GO" id="GO:0034707">
    <property type="term" value="C:chloride channel complex"/>
    <property type="evidence" value="ECO:0007669"/>
    <property type="project" value="UniProtKB-KW"/>
</dbReference>
<reference evidence="7 8" key="1">
    <citation type="journal article" date="2010" name="Science">
        <title>Genomic comparison of the ants Camponotus floridanus and Harpegnathos saltator.</title>
        <authorList>
            <person name="Bonasio R."/>
            <person name="Zhang G."/>
            <person name="Ye C."/>
            <person name="Mutti N.S."/>
            <person name="Fang X."/>
            <person name="Qin N."/>
            <person name="Donahue G."/>
            <person name="Yang P."/>
            <person name="Li Q."/>
            <person name="Li C."/>
            <person name="Zhang P."/>
            <person name="Huang Z."/>
            <person name="Berger S.L."/>
            <person name="Reinberg D."/>
            <person name="Wang J."/>
            <person name="Liebig J."/>
        </authorList>
    </citation>
    <scope>NUCLEOTIDE SEQUENCE [LARGE SCALE GENOMIC DNA]</scope>
    <source>
        <strain evidence="8">C129</strain>
    </source>
</reference>
<evidence type="ECO:0000256" key="2">
    <source>
        <dbReference type="ARBA" id="ARBA00022692"/>
    </source>
</evidence>
<dbReference type="GO" id="GO:0005886">
    <property type="term" value="C:plasma membrane"/>
    <property type="evidence" value="ECO:0007669"/>
    <property type="project" value="UniProtKB-SubCell"/>
</dbReference>
<proteinExistence type="inferred from homology"/>
<evidence type="ECO:0000313" key="7">
    <source>
        <dbReference type="EMBL" id="EFN62196.1"/>
    </source>
</evidence>
<evidence type="ECO:0000256" key="1">
    <source>
        <dbReference type="ARBA" id="ARBA00004370"/>
    </source>
</evidence>
<evidence type="ECO:0000256" key="5">
    <source>
        <dbReference type="ARBA" id="ARBA00034769"/>
    </source>
</evidence>
<comment type="function">
    <text evidence="6">Forms chloride channels.</text>
</comment>
<organism evidence="8">
    <name type="scientific">Camponotus floridanus</name>
    <name type="common">Florida carpenter ant</name>
    <dbReference type="NCBI Taxonomy" id="104421"/>
    <lineage>
        <taxon>Eukaryota</taxon>
        <taxon>Metazoa</taxon>
        <taxon>Ecdysozoa</taxon>
        <taxon>Arthropoda</taxon>
        <taxon>Hexapoda</taxon>
        <taxon>Insecta</taxon>
        <taxon>Pterygota</taxon>
        <taxon>Neoptera</taxon>
        <taxon>Endopterygota</taxon>
        <taxon>Hymenoptera</taxon>
        <taxon>Apocrita</taxon>
        <taxon>Aculeata</taxon>
        <taxon>Formicoidea</taxon>
        <taxon>Formicidae</taxon>
        <taxon>Formicinae</taxon>
        <taxon>Camponotus</taxon>
    </lineage>
</organism>
<keyword evidence="3 6" id="KW-1133">Transmembrane helix</keyword>
<keyword evidence="6" id="KW-0407">Ion channel</keyword>
<dbReference type="InterPro" id="IPR021134">
    <property type="entry name" value="Bestrophin-like"/>
</dbReference>
<protein>
    <recommendedName>
        <fullName evidence="6">Bestrophin homolog</fullName>
    </recommendedName>
</protein>
<keyword evidence="6" id="KW-0813">Transport</keyword>
<feature type="transmembrane region" description="Helical" evidence="6">
    <location>
        <begin position="21"/>
        <end position="39"/>
    </location>
</feature>
<evidence type="ECO:0000313" key="8">
    <source>
        <dbReference type="Proteomes" id="UP000000311"/>
    </source>
</evidence>
<dbReference type="Pfam" id="PF01062">
    <property type="entry name" value="Bestrophin"/>
    <property type="match status" value="1"/>
</dbReference>
<dbReference type="PANTHER" id="PTHR10736">
    <property type="entry name" value="BESTROPHIN"/>
    <property type="match status" value="1"/>
</dbReference>
<accession>E2AWN2</accession>
<keyword evidence="6" id="KW-1003">Cell membrane</keyword>
<gene>
    <name evidence="7" type="ORF">EAG_12309</name>
</gene>
<keyword evidence="6" id="KW-0868">Chloride</keyword>
<dbReference type="Proteomes" id="UP000000311">
    <property type="component" value="Unassembled WGS sequence"/>
</dbReference>